<dbReference type="KEGG" id="sclf:BB341_07610"/>
<dbReference type="eggNOG" id="COG0631">
    <property type="taxonomic scope" value="Bacteria"/>
</dbReference>
<feature type="compositionally biased region" description="Low complexity" evidence="1">
    <location>
        <begin position="1"/>
        <end position="12"/>
    </location>
</feature>
<dbReference type="RefSeq" id="WP_003952461.1">
    <property type="nucleotide sequence ID" value="NZ_CM000913.1"/>
</dbReference>
<dbReference type="OrthoDB" id="9801841at2"/>
<dbReference type="AlphaFoldDB" id="B5GL80"/>
<dbReference type="SUPFAM" id="SSF81606">
    <property type="entry name" value="PP2C-like"/>
    <property type="match status" value="1"/>
</dbReference>
<evidence type="ECO:0008006" key="4">
    <source>
        <dbReference type="Google" id="ProtNLM"/>
    </source>
</evidence>
<feature type="region of interest" description="Disordered" evidence="1">
    <location>
        <begin position="1"/>
        <end position="24"/>
    </location>
</feature>
<gene>
    <name evidence="2" type="ORF">SCLAV_4241</name>
</gene>
<dbReference type="Gene3D" id="3.60.40.10">
    <property type="entry name" value="PPM-type phosphatase domain"/>
    <property type="match status" value="1"/>
</dbReference>
<evidence type="ECO:0000256" key="1">
    <source>
        <dbReference type="SAM" id="MobiDB-lite"/>
    </source>
</evidence>
<dbReference type="STRING" id="1901.BB341_07610"/>
<proteinExistence type="predicted"/>
<dbReference type="Proteomes" id="UP000002357">
    <property type="component" value="Chromosome"/>
</dbReference>
<dbReference type="InterPro" id="IPR036457">
    <property type="entry name" value="PPM-type-like_dom_sf"/>
</dbReference>
<sequence>MTLTITTATATRRGTRPHNADNSAVHRLPGTGMVAAALVDGIGNSPDVVLFSRTAAEVAARVGARRGALLGILAAAEMAAAPTTVQVDDGVAVVAVTNAESGTTSIAWTGDARIYGWTGTSLIQRSTDQTMGTWLREWGGTAVTLHRDNRPDETVTVEAGARVLDDYARSALGRCSIATVPLCYVRDRVIILTSDGAHGQIRRTTLEALVQDHHADPYALADAITAAAMTGPDGYRDDATCVVLSITG</sequence>
<dbReference type="EMBL" id="CM000913">
    <property type="protein sequence ID" value="EFG09315.1"/>
    <property type="molecule type" value="Genomic_DNA"/>
</dbReference>
<organism evidence="2 3">
    <name type="scientific">Streptomyces clavuligerus</name>
    <dbReference type="NCBI Taxonomy" id="1901"/>
    <lineage>
        <taxon>Bacteria</taxon>
        <taxon>Bacillati</taxon>
        <taxon>Actinomycetota</taxon>
        <taxon>Actinomycetes</taxon>
        <taxon>Kitasatosporales</taxon>
        <taxon>Streptomycetaceae</taxon>
        <taxon>Streptomyces</taxon>
    </lineage>
</organism>
<name>B5GL80_STRCL</name>
<evidence type="ECO:0000313" key="2">
    <source>
        <dbReference type="EMBL" id="EFG09315.1"/>
    </source>
</evidence>
<reference evidence="2 3" key="1">
    <citation type="journal article" date="2010" name="Genome Biol. Evol.">
        <title>The sequence of a 1.8-mb bacterial linear plasmid reveals a rich evolutionary reservoir of secondary metabolic pathways.</title>
        <authorList>
            <person name="Medema M.H."/>
            <person name="Trefzer A."/>
            <person name="Kovalchuk A."/>
            <person name="van den Berg M."/>
            <person name="Mueller U."/>
            <person name="Heijne W."/>
            <person name="Wu L."/>
            <person name="Alam M.T."/>
            <person name="Ronning C.M."/>
            <person name="Nierman W.C."/>
            <person name="Bovenberg R.A.L."/>
            <person name="Breitling R."/>
            <person name="Takano E."/>
        </authorList>
    </citation>
    <scope>NUCLEOTIDE SEQUENCE [LARGE SCALE GENOMIC DNA]</scope>
    <source>
        <strain evidence="3">ATCC 27064 / DSM 738 / JCM 4710 / NBRC 13307 / NCIMB 12785 / NRRL 3585 / VKM Ac-602</strain>
    </source>
</reference>
<evidence type="ECO:0000313" key="3">
    <source>
        <dbReference type="Proteomes" id="UP000002357"/>
    </source>
</evidence>
<keyword evidence="3" id="KW-1185">Reference proteome</keyword>
<dbReference type="GeneID" id="93729287"/>
<protein>
    <recommendedName>
        <fullName evidence="4">PPM-type phosphatase domain-containing protein</fullName>
    </recommendedName>
</protein>
<accession>B5GL80</accession>